<dbReference type="InterPro" id="IPR007576">
    <property type="entry name" value="CITED"/>
</dbReference>
<dbReference type="PANTHER" id="PTHR17045">
    <property type="entry name" value="MELANOCYTE SPECIFIC GENE RELATED CITED"/>
    <property type="match status" value="1"/>
</dbReference>
<keyword evidence="3" id="KW-0805">Transcription regulation</keyword>
<sequence length="142" mass="15523">MKDWKPLAVNLCQPSTTNPNKSGVTVNTHLPTVGVIGSASSITPSKQTNFGLTTSQNLLASMQLQRLNSQYQESEDIQAWTLNGPGSLNSGSNLLDLDRVDEEALTSLVLELGLDRAKELPELWLGQNEFDFTPELLLTPEK</sequence>
<evidence type="ECO:0000256" key="6">
    <source>
        <dbReference type="ARBA" id="ARBA00023242"/>
    </source>
</evidence>
<evidence type="ECO:0000313" key="7">
    <source>
        <dbReference type="EMBL" id="KAG8448063.1"/>
    </source>
</evidence>
<dbReference type="GO" id="GO:0005634">
    <property type="term" value="C:nucleus"/>
    <property type="evidence" value="ECO:0007669"/>
    <property type="project" value="UniProtKB-SubCell"/>
</dbReference>
<dbReference type="OrthoDB" id="8939897at2759"/>
<evidence type="ECO:0008006" key="9">
    <source>
        <dbReference type="Google" id="ProtNLM"/>
    </source>
</evidence>
<evidence type="ECO:0000256" key="1">
    <source>
        <dbReference type="ARBA" id="ARBA00004123"/>
    </source>
</evidence>
<keyword evidence="6" id="KW-0539">Nucleus</keyword>
<comment type="caution">
    <text evidence="7">The sequence shown here is derived from an EMBL/GenBank/DDBJ whole genome shotgun (WGS) entry which is preliminary data.</text>
</comment>
<evidence type="ECO:0000256" key="5">
    <source>
        <dbReference type="ARBA" id="ARBA00023163"/>
    </source>
</evidence>
<dbReference type="EMBL" id="JAACNH010000003">
    <property type="protein sequence ID" value="KAG8448063.1"/>
    <property type="molecule type" value="Genomic_DNA"/>
</dbReference>
<keyword evidence="4" id="KW-0010">Activator</keyword>
<organism evidence="7 8">
    <name type="scientific">Hymenochirus boettgeri</name>
    <name type="common">Congo dwarf clawed frog</name>
    <dbReference type="NCBI Taxonomy" id="247094"/>
    <lineage>
        <taxon>Eukaryota</taxon>
        <taxon>Metazoa</taxon>
        <taxon>Chordata</taxon>
        <taxon>Craniata</taxon>
        <taxon>Vertebrata</taxon>
        <taxon>Euteleostomi</taxon>
        <taxon>Amphibia</taxon>
        <taxon>Batrachia</taxon>
        <taxon>Anura</taxon>
        <taxon>Pipoidea</taxon>
        <taxon>Pipidae</taxon>
        <taxon>Pipinae</taxon>
        <taxon>Hymenochirus</taxon>
    </lineage>
</organism>
<dbReference type="Proteomes" id="UP000812440">
    <property type="component" value="Chromosome 8_10"/>
</dbReference>
<accession>A0A8T2JWN0</accession>
<evidence type="ECO:0000256" key="4">
    <source>
        <dbReference type="ARBA" id="ARBA00023159"/>
    </source>
</evidence>
<proteinExistence type="inferred from homology"/>
<evidence type="ECO:0000256" key="3">
    <source>
        <dbReference type="ARBA" id="ARBA00023015"/>
    </source>
</evidence>
<keyword evidence="5" id="KW-0804">Transcription</keyword>
<protein>
    <recommendedName>
        <fullName evidence="9">Cbp/p300-interacting transactivator 1</fullName>
    </recommendedName>
</protein>
<comment type="similarity">
    <text evidence="2">Belongs to the CITED family.</text>
</comment>
<dbReference type="AlphaFoldDB" id="A0A8T2JWN0"/>
<comment type="subcellular location">
    <subcellularLocation>
        <location evidence="1">Nucleus</location>
    </subcellularLocation>
</comment>
<gene>
    <name evidence="7" type="ORF">GDO86_015239</name>
</gene>
<evidence type="ECO:0000256" key="2">
    <source>
        <dbReference type="ARBA" id="ARBA00006967"/>
    </source>
</evidence>
<dbReference type="PANTHER" id="PTHR17045:SF6">
    <property type="entry name" value="CBP_P300-INTERACTING TRANSACTIVATOR 1"/>
    <property type="match status" value="1"/>
</dbReference>
<dbReference type="Pfam" id="PF04487">
    <property type="entry name" value="CITED"/>
    <property type="match status" value="1"/>
</dbReference>
<keyword evidence="8" id="KW-1185">Reference proteome</keyword>
<dbReference type="Gene3D" id="6.10.140.2200">
    <property type="match status" value="1"/>
</dbReference>
<evidence type="ECO:0000313" key="8">
    <source>
        <dbReference type="Proteomes" id="UP000812440"/>
    </source>
</evidence>
<name>A0A8T2JWN0_9PIPI</name>
<reference evidence="7" key="1">
    <citation type="thesis" date="2020" institute="ProQuest LLC" country="789 East Eisenhower Parkway, Ann Arbor, MI, USA">
        <title>Comparative Genomics and Chromosome Evolution.</title>
        <authorList>
            <person name="Mudd A.B."/>
        </authorList>
    </citation>
    <scope>NUCLEOTIDE SEQUENCE</scope>
    <source>
        <strain evidence="7">Female2</strain>
        <tissue evidence="7">Blood</tissue>
    </source>
</reference>
<dbReference type="GO" id="GO:0003713">
    <property type="term" value="F:transcription coactivator activity"/>
    <property type="evidence" value="ECO:0007669"/>
    <property type="project" value="TreeGrafter"/>
</dbReference>